<dbReference type="Gene3D" id="2.160.20.80">
    <property type="entry name" value="E3 ubiquitin-protein ligase SopA"/>
    <property type="match status" value="1"/>
</dbReference>
<dbReference type="SUPFAM" id="SSF141571">
    <property type="entry name" value="Pentapeptide repeat-like"/>
    <property type="match status" value="1"/>
</dbReference>
<evidence type="ECO:0000313" key="1">
    <source>
        <dbReference type="EMBL" id="QDU95663.1"/>
    </source>
</evidence>
<dbReference type="InterPro" id="IPR001646">
    <property type="entry name" value="5peptide_repeat"/>
</dbReference>
<sequence>MKASEIKMLRDRWSDPKTCSNAIAFIHGKGDAPFTRTAEQNEDLRGLPVSAMLREASLEYVDMSAATLEGFGQFIECSLRQCKLVKGSFTTNLGNAFYTCDFSTATLAGAMVRGSFTECDFTKSNLTGCMGVQCRFVRCRFHQTNFRKATLIQCLFENCSFEQCKFGNGSLASSRFIDSKIAPETLGNTLMENAVFE</sequence>
<dbReference type="OrthoDB" id="67652at2"/>
<dbReference type="EMBL" id="CP036433">
    <property type="protein sequence ID" value="QDU95663.1"/>
    <property type="molecule type" value="Genomic_DNA"/>
</dbReference>
<name>A0A518DV02_9BACT</name>
<dbReference type="RefSeq" id="WP_145054372.1">
    <property type="nucleotide sequence ID" value="NZ_CP036433.1"/>
</dbReference>
<proteinExistence type="predicted"/>
<organism evidence="1 2">
    <name type="scientific">Lignipirellula cremea</name>
    <dbReference type="NCBI Taxonomy" id="2528010"/>
    <lineage>
        <taxon>Bacteria</taxon>
        <taxon>Pseudomonadati</taxon>
        <taxon>Planctomycetota</taxon>
        <taxon>Planctomycetia</taxon>
        <taxon>Pirellulales</taxon>
        <taxon>Pirellulaceae</taxon>
        <taxon>Lignipirellula</taxon>
    </lineage>
</organism>
<evidence type="ECO:0000313" key="2">
    <source>
        <dbReference type="Proteomes" id="UP000317648"/>
    </source>
</evidence>
<reference evidence="1 2" key="1">
    <citation type="submission" date="2019-02" db="EMBL/GenBank/DDBJ databases">
        <title>Deep-cultivation of Planctomycetes and their phenomic and genomic characterization uncovers novel biology.</title>
        <authorList>
            <person name="Wiegand S."/>
            <person name="Jogler M."/>
            <person name="Boedeker C."/>
            <person name="Pinto D."/>
            <person name="Vollmers J."/>
            <person name="Rivas-Marin E."/>
            <person name="Kohn T."/>
            <person name="Peeters S.H."/>
            <person name="Heuer A."/>
            <person name="Rast P."/>
            <person name="Oberbeckmann S."/>
            <person name="Bunk B."/>
            <person name="Jeske O."/>
            <person name="Meyerdierks A."/>
            <person name="Storesund J.E."/>
            <person name="Kallscheuer N."/>
            <person name="Luecker S."/>
            <person name="Lage O.M."/>
            <person name="Pohl T."/>
            <person name="Merkel B.J."/>
            <person name="Hornburger P."/>
            <person name="Mueller R.-W."/>
            <person name="Bruemmer F."/>
            <person name="Labrenz M."/>
            <person name="Spormann A.M."/>
            <person name="Op den Camp H."/>
            <person name="Overmann J."/>
            <person name="Amann R."/>
            <person name="Jetten M.S.M."/>
            <person name="Mascher T."/>
            <person name="Medema M.H."/>
            <person name="Devos D.P."/>
            <person name="Kaster A.-K."/>
            <person name="Ovreas L."/>
            <person name="Rohde M."/>
            <person name="Galperin M.Y."/>
            <person name="Jogler C."/>
        </authorList>
    </citation>
    <scope>NUCLEOTIDE SEQUENCE [LARGE SCALE GENOMIC DNA]</scope>
    <source>
        <strain evidence="1 2">Pla85_3_4</strain>
    </source>
</reference>
<dbReference type="Pfam" id="PF13599">
    <property type="entry name" value="Pentapeptide_4"/>
    <property type="match status" value="1"/>
</dbReference>
<keyword evidence="2" id="KW-1185">Reference proteome</keyword>
<protein>
    <submittedName>
        <fullName evidence="1">Pentapeptide repeats (8 copies)</fullName>
    </submittedName>
</protein>
<accession>A0A518DV02</accession>
<dbReference type="KEGG" id="lcre:Pla8534_34800"/>
<dbReference type="Proteomes" id="UP000317648">
    <property type="component" value="Chromosome"/>
</dbReference>
<dbReference type="AlphaFoldDB" id="A0A518DV02"/>
<gene>
    <name evidence="1" type="ORF">Pla8534_34800</name>
</gene>